<protein>
    <submittedName>
        <fullName evidence="1">Uncharacterized protein</fullName>
    </submittedName>
</protein>
<accession>A0ACC5PVK5</accession>
<evidence type="ECO:0000313" key="1">
    <source>
        <dbReference type="EMBL" id="MBD8129084.1"/>
    </source>
</evidence>
<name>A0ACC5PVK5_ENTAG</name>
<comment type="caution">
    <text evidence="1">The sequence shown here is derived from an EMBL/GenBank/DDBJ whole genome shotgun (WGS) entry which is preliminary data.</text>
</comment>
<dbReference type="EMBL" id="JACYNR010000032">
    <property type="protein sequence ID" value="MBD8129084.1"/>
    <property type="molecule type" value="Genomic_DNA"/>
</dbReference>
<evidence type="ECO:0000313" key="2">
    <source>
        <dbReference type="Proteomes" id="UP000610459"/>
    </source>
</evidence>
<organism evidence="1 2">
    <name type="scientific">Enterobacter agglomerans</name>
    <name type="common">Erwinia herbicola</name>
    <name type="synonym">Pantoea agglomerans</name>
    <dbReference type="NCBI Taxonomy" id="549"/>
    <lineage>
        <taxon>Bacteria</taxon>
        <taxon>Pseudomonadati</taxon>
        <taxon>Pseudomonadota</taxon>
        <taxon>Gammaproteobacteria</taxon>
        <taxon>Enterobacterales</taxon>
        <taxon>Erwiniaceae</taxon>
        <taxon>Pantoea</taxon>
        <taxon>Pantoea agglomerans group</taxon>
    </lineage>
</organism>
<keyword evidence="2" id="KW-1185">Reference proteome</keyword>
<dbReference type="Proteomes" id="UP000610459">
    <property type="component" value="Unassembled WGS sequence"/>
</dbReference>
<gene>
    <name evidence="1" type="ORF">IFT41_23590</name>
</gene>
<sequence length="121" mass="13909">MVIINKDEYNALDYINDAIDITNQRAMEKPEFTVFQVALKQLIYVKKILTGEEKDKSVLHGMNLGSLASKEFDTTDPELAKHLSNANYIASQIGAGLKVILPHQTDPEYERRKKRYLKFHK</sequence>
<proteinExistence type="predicted"/>
<reference evidence="1 2" key="1">
    <citation type="journal article" date="2020" name="FEMS Microbiol. Ecol.">
        <title>Temporal dynamics of bacterial communities during seed development and maturation.</title>
        <authorList>
            <person name="Chesneau G."/>
            <person name="Torres-Cortes G."/>
            <person name="Briand M."/>
            <person name="Darrasse A."/>
            <person name="Preveaux A."/>
            <person name="Marais C."/>
            <person name="Jacques M.A."/>
            <person name="Shade A."/>
            <person name="Barret M."/>
        </authorList>
    </citation>
    <scope>NUCLEOTIDE SEQUENCE [LARGE SCALE GENOMIC DNA]</scope>
    <source>
        <strain evidence="1 2">CFBP13709</strain>
    </source>
</reference>